<proteinExistence type="predicted"/>
<dbReference type="Proteomes" id="UP000250140">
    <property type="component" value="Unassembled WGS sequence"/>
</dbReference>
<protein>
    <submittedName>
        <fullName evidence="1">Uncharacterized protein</fullName>
    </submittedName>
</protein>
<sequence>MSVMICVTVQSHVGAVRCLQPYENLVRVMSSSAVEFGGRAGGLQEITRISDVRERLGIKWCVGNIGLLSIRGFY</sequence>
<reference evidence="1 2" key="1">
    <citation type="journal article" date="2016" name="Nat. Commun.">
        <title>Ectomycorrhizal ecology is imprinted in the genome of the dominant symbiotic fungus Cenococcum geophilum.</title>
        <authorList>
            <consortium name="DOE Joint Genome Institute"/>
            <person name="Peter M."/>
            <person name="Kohler A."/>
            <person name="Ohm R.A."/>
            <person name="Kuo A."/>
            <person name="Krutzmann J."/>
            <person name="Morin E."/>
            <person name="Arend M."/>
            <person name="Barry K.W."/>
            <person name="Binder M."/>
            <person name="Choi C."/>
            <person name="Clum A."/>
            <person name="Copeland A."/>
            <person name="Grisel N."/>
            <person name="Haridas S."/>
            <person name="Kipfer T."/>
            <person name="LaButti K."/>
            <person name="Lindquist E."/>
            <person name="Lipzen A."/>
            <person name="Maire R."/>
            <person name="Meier B."/>
            <person name="Mihaltcheva S."/>
            <person name="Molinier V."/>
            <person name="Murat C."/>
            <person name="Poggeler S."/>
            <person name="Quandt C.A."/>
            <person name="Sperisen C."/>
            <person name="Tritt A."/>
            <person name="Tisserant E."/>
            <person name="Crous P.W."/>
            <person name="Henrissat B."/>
            <person name="Nehls U."/>
            <person name="Egli S."/>
            <person name="Spatafora J.W."/>
            <person name="Grigoriev I.V."/>
            <person name="Martin F.M."/>
        </authorList>
    </citation>
    <scope>NUCLEOTIDE SEQUENCE [LARGE SCALE GENOMIC DNA]</scope>
    <source>
        <strain evidence="1 2">CBS 207.34</strain>
    </source>
</reference>
<name>A0A8E2F6E8_9PEZI</name>
<organism evidence="1 2">
    <name type="scientific">Glonium stellatum</name>
    <dbReference type="NCBI Taxonomy" id="574774"/>
    <lineage>
        <taxon>Eukaryota</taxon>
        <taxon>Fungi</taxon>
        <taxon>Dikarya</taxon>
        <taxon>Ascomycota</taxon>
        <taxon>Pezizomycotina</taxon>
        <taxon>Dothideomycetes</taxon>
        <taxon>Pleosporomycetidae</taxon>
        <taxon>Gloniales</taxon>
        <taxon>Gloniaceae</taxon>
        <taxon>Glonium</taxon>
    </lineage>
</organism>
<gene>
    <name evidence="1" type="ORF">AOQ84DRAFT_193818</name>
</gene>
<keyword evidence="2" id="KW-1185">Reference proteome</keyword>
<evidence type="ECO:0000313" key="2">
    <source>
        <dbReference type="Proteomes" id="UP000250140"/>
    </source>
</evidence>
<accession>A0A8E2F6E8</accession>
<dbReference type="AlphaFoldDB" id="A0A8E2F6E8"/>
<dbReference type="EMBL" id="KV749074">
    <property type="protein sequence ID" value="OCL11289.1"/>
    <property type="molecule type" value="Genomic_DNA"/>
</dbReference>
<evidence type="ECO:0000313" key="1">
    <source>
        <dbReference type="EMBL" id="OCL11289.1"/>
    </source>
</evidence>